<dbReference type="EMBL" id="WWVF01000050">
    <property type="protein sequence ID" value="MZS90775.1"/>
    <property type="molecule type" value="Genomic_DNA"/>
</dbReference>
<evidence type="ECO:0000313" key="17">
    <source>
        <dbReference type="Proteomes" id="UP000477156"/>
    </source>
</evidence>
<dbReference type="GO" id="GO:0005886">
    <property type="term" value="C:plasma membrane"/>
    <property type="evidence" value="ECO:0007669"/>
    <property type="project" value="UniProtKB-SubCell"/>
</dbReference>
<evidence type="ECO:0000313" key="9">
    <source>
        <dbReference type="EMBL" id="CUO43593.1"/>
    </source>
</evidence>
<feature type="transmembrane region" description="Helical" evidence="8">
    <location>
        <begin position="18"/>
        <end position="39"/>
    </location>
</feature>
<dbReference type="Proteomes" id="UP000477285">
    <property type="component" value="Unassembled WGS sequence"/>
</dbReference>
<reference evidence="17 18" key="2">
    <citation type="journal article" date="2019" name="Nat. Med.">
        <title>A library of human gut bacterial isolates paired with longitudinal multiomics data enables mechanistic microbiome research.</title>
        <authorList>
            <person name="Poyet M."/>
            <person name="Groussin M."/>
            <person name="Gibbons S.M."/>
            <person name="Avila-Pacheco J."/>
            <person name="Jiang X."/>
            <person name="Kearney S.M."/>
            <person name="Perrotta A.R."/>
            <person name="Berdy B."/>
            <person name="Zhao S."/>
            <person name="Lieberman T.D."/>
            <person name="Swanson P.K."/>
            <person name="Smith M."/>
            <person name="Roesemann S."/>
            <person name="Alexander J.E."/>
            <person name="Rich S.A."/>
            <person name="Livny J."/>
            <person name="Vlamakis H."/>
            <person name="Clish C."/>
            <person name="Bullock K."/>
            <person name="Deik A."/>
            <person name="Scott J."/>
            <person name="Pierce K.A."/>
            <person name="Xavier R.J."/>
            <person name="Alm E.J."/>
        </authorList>
    </citation>
    <scope>NUCLEOTIDE SEQUENCE [LARGE SCALE GENOMIC DNA]</scope>
    <source>
        <strain evidence="11 18">BIOML-A1</strain>
        <strain evidence="12 17">BIOML-A12</strain>
    </source>
</reference>
<evidence type="ECO:0000256" key="5">
    <source>
        <dbReference type="ARBA" id="ARBA00022692"/>
    </source>
</evidence>
<keyword evidence="6 8" id="KW-1133">Transmembrane helix</keyword>
<dbReference type="OrthoDB" id="1765588at2"/>
<evidence type="ECO:0000256" key="2">
    <source>
        <dbReference type="ARBA" id="ARBA00022448"/>
    </source>
</evidence>
<feature type="transmembrane region" description="Helical" evidence="8">
    <location>
        <begin position="243"/>
        <end position="260"/>
    </location>
</feature>
<dbReference type="Proteomes" id="UP000477156">
    <property type="component" value="Unassembled WGS sequence"/>
</dbReference>
<evidence type="ECO:0000313" key="18">
    <source>
        <dbReference type="Proteomes" id="UP000477285"/>
    </source>
</evidence>
<dbReference type="EMBL" id="CABHOF010000030">
    <property type="protein sequence ID" value="VUX63662.1"/>
    <property type="molecule type" value="Genomic_DNA"/>
</dbReference>
<evidence type="ECO:0000313" key="10">
    <source>
        <dbReference type="EMBL" id="CUQ01892.1"/>
    </source>
</evidence>
<feature type="transmembrane region" description="Helical" evidence="8">
    <location>
        <begin position="293"/>
        <end position="310"/>
    </location>
</feature>
<reference evidence="13 16" key="3">
    <citation type="submission" date="2019-07" db="EMBL/GenBank/DDBJ databases">
        <authorList>
            <person name="Chang H.-W."/>
            <person name="Raman A."/>
            <person name="Venkatesh S."/>
            <person name="Gehrig J."/>
        </authorList>
    </citation>
    <scope>NUCLEOTIDE SEQUENCE [LARGE SCALE GENOMIC DNA]</scope>
    <source>
        <strain evidence="13">Blautia_wexlerae_LFYP_14</strain>
    </source>
</reference>
<dbReference type="Proteomes" id="UP000366766">
    <property type="component" value="Unassembled WGS sequence"/>
</dbReference>
<evidence type="ECO:0000313" key="14">
    <source>
        <dbReference type="Proteomes" id="UP000095431"/>
    </source>
</evidence>
<feature type="transmembrane region" description="Helical" evidence="8">
    <location>
        <begin position="51"/>
        <end position="75"/>
    </location>
</feature>
<evidence type="ECO:0000256" key="7">
    <source>
        <dbReference type="ARBA" id="ARBA00023136"/>
    </source>
</evidence>
<evidence type="ECO:0000313" key="11">
    <source>
        <dbReference type="EMBL" id="MZL33236.1"/>
    </source>
</evidence>
<protein>
    <submittedName>
        <fullName evidence="11">ABC transporter permease</fullName>
    </submittedName>
    <submittedName>
        <fullName evidence="9 13">Ribose transport system permease protein RbsC</fullName>
    </submittedName>
</protein>
<dbReference type="CDD" id="cd06579">
    <property type="entry name" value="TM_PBP1_transp_AraH_like"/>
    <property type="match status" value="1"/>
</dbReference>
<dbReference type="Pfam" id="PF02653">
    <property type="entry name" value="BPD_transp_2"/>
    <property type="match status" value="1"/>
</dbReference>
<keyword evidence="16" id="KW-1185">Reference proteome</keyword>
<dbReference type="EMBL" id="CZAW01000058">
    <property type="protein sequence ID" value="CUQ01892.1"/>
    <property type="molecule type" value="Genomic_DNA"/>
</dbReference>
<feature type="transmembrane region" description="Helical" evidence="8">
    <location>
        <begin position="267"/>
        <end position="287"/>
    </location>
</feature>
<dbReference type="PANTHER" id="PTHR32196">
    <property type="entry name" value="ABC TRANSPORTER PERMEASE PROTEIN YPHD-RELATED-RELATED"/>
    <property type="match status" value="1"/>
</dbReference>
<organism evidence="9 14">
    <name type="scientific">Blautia wexlerae</name>
    <dbReference type="NCBI Taxonomy" id="418240"/>
    <lineage>
        <taxon>Bacteria</taxon>
        <taxon>Bacillati</taxon>
        <taxon>Bacillota</taxon>
        <taxon>Clostridia</taxon>
        <taxon>Lachnospirales</taxon>
        <taxon>Lachnospiraceae</taxon>
        <taxon>Blautia</taxon>
    </lineage>
</organism>
<feature type="transmembrane region" description="Helical" evidence="8">
    <location>
        <begin position="166"/>
        <end position="186"/>
    </location>
</feature>
<evidence type="ECO:0000313" key="15">
    <source>
        <dbReference type="Proteomes" id="UP000095712"/>
    </source>
</evidence>
<evidence type="ECO:0000256" key="8">
    <source>
        <dbReference type="SAM" id="Phobius"/>
    </source>
</evidence>
<evidence type="ECO:0000313" key="13">
    <source>
        <dbReference type="EMBL" id="VUX63662.1"/>
    </source>
</evidence>
<dbReference type="RefSeq" id="WP_055058631.1">
    <property type="nucleotide sequence ID" value="NZ_AP031426.1"/>
</dbReference>
<evidence type="ECO:0000256" key="1">
    <source>
        <dbReference type="ARBA" id="ARBA00004651"/>
    </source>
</evidence>
<dbReference type="GO" id="GO:0022857">
    <property type="term" value="F:transmembrane transporter activity"/>
    <property type="evidence" value="ECO:0007669"/>
    <property type="project" value="InterPro"/>
</dbReference>
<feature type="transmembrane region" description="Helical" evidence="8">
    <location>
        <begin position="127"/>
        <end position="146"/>
    </location>
</feature>
<evidence type="ECO:0000256" key="3">
    <source>
        <dbReference type="ARBA" id="ARBA00022475"/>
    </source>
</evidence>
<dbReference type="PANTHER" id="PTHR32196:SF21">
    <property type="entry name" value="ABC TRANSPORTER PERMEASE PROTEIN YPHD-RELATED"/>
    <property type="match status" value="1"/>
</dbReference>
<evidence type="ECO:0000256" key="6">
    <source>
        <dbReference type="ARBA" id="ARBA00022989"/>
    </source>
</evidence>
<keyword evidence="4" id="KW-0997">Cell inner membrane</keyword>
<dbReference type="AlphaFoldDB" id="A0A174F052"/>
<dbReference type="Proteomes" id="UP000095431">
    <property type="component" value="Unassembled WGS sequence"/>
</dbReference>
<accession>A0A174F052</accession>
<proteinExistence type="predicted"/>
<sequence>MSTTKKSTEQVPFLERPIVRTILPIAGFVIICVLFAILTDGRLFQPKNISLLLSQSYMLLISSIGVFMVMTMGGLDFSQGSMLGVASIVVCYLSHYNMVLAALGGVVTGGLIGLINGYFNVKRKITSFIVTICTMYLFRGVCAYATTNSPVYAVSDISKYNTLPFMLTFTVIIFVVAYLVFTYTGLGSRLKAIGAGETAARFAGIRVETTKILVFVAAGCITGLAAFVNAIKVGSVTSTAGNQLETQIMIALVLGGMPVNGGAKVRFYNIILGVMTYKVLSSGLVMLMMPTQLQQLILGIIFLIEVAIFSDRKTGMIVK</sequence>
<dbReference type="EMBL" id="WWVQ01000016">
    <property type="protein sequence ID" value="MZL33236.1"/>
    <property type="molecule type" value="Genomic_DNA"/>
</dbReference>
<dbReference type="InterPro" id="IPR001851">
    <property type="entry name" value="ABC_transp_permease"/>
</dbReference>
<reference evidence="14 15" key="1">
    <citation type="submission" date="2015-09" db="EMBL/GenBank/DDBJ databases">
        <authorList>
            <consortium name="Pathogen Informatics"/>
        </authorList>
    </citation>
    <scope>NUCLEOTIDE SEQUENCE [LARGE SCALE GENOMIC DNA]</scope>
    <source>
        <strain evidence="9 14">2789STDY5834863</strain>
        <strain evidence="10 15">2789STDY5834911</strain>
    </source>
</reference>
<evidence type="ECO:0000313" key="16">
    <source>
        <dbReference type="Proteomes" id="UP000366766"/>
    </source>
</evidence>
<keyword evidence="7 8" id="KW-0472">Membrane</keyword>
<comment type="subcellular location">
    <subcellularLocation>
        <location evidence="1">Cell membrane</location>
        <topology evidence="1">Multi-pass membrane protein</topology>
    </subcellularLocation>
</comment>
<dbReference type="Proteomes" id="UP000095712">
    <property type="component" value="Unassembled WGS sequence"/>
</dbReference>
<keyword evidence="3" id="KW-1003">Cell membrane</keyword>
<feature type="transmembrane region" description="Helical" evidence="8">
    <location>
        <begin position="212"/>
        <end position="231"/>
    </location>
</feature>
<gene>
    <name evidence="9" type="primary">rbsC_6</name>
    <name evidence="13" type="synonym">rbsC_1</name>
    <name evidence="13" type="ORF">BWLFYP14_01037</name>
    <name evidence="9" type="ORF">ERS852478_02810</name>
    <name evidence="10" type="ORF">ERS852523_03636</name>
    <name evidence="12" type="ORF">GT712_17360</name>
    <name evidence="11" type="ORF">GT728_08510</name>
</gene>
<keyword evidence="5 8" id="KW-0812">Transmembrane</keyword>
<dbReference type="EMBL" id="CYZN01000020">
    <property type="protein sequence ID" value="CUO43593.1"/>
    <property type="molecule type" value="Genomic_DNA"/>
</dbReference>
<evidence type="ECO:0000256" key="4">
    <source>
        <dbReference type="ARBA" id="ARBA00022519"/>
    </source>
</evidence>
<name>A0A174F052_9FIRM</name>
<feature type="transmembrane region" description="Helical" evidence="8">
    <location>
        <begin position="95"/>
        <end position="115"/>
    </location>
</feature>
<keyword evidence="2" id="KW-0813">Transport</keyword>
<evidence type="ECO:0000313" key="12">
    <source>
        <dbReference type="EMBL" id="MZS90775.1"/>
    </source>
</evidence>